<keyword evidence="1" id="KW-1133">Transmembrane helix</keyword>
<dbReference type="RefSeq" id="WP_100177918.1">
    <property type="nucleotide sequence ID" value="NZ_LFJC01000003.1"/>
</dbReference>
<sequence>MRVTIEHREEAVGVTGSNKECYVDCKVEFSEEERAIIKERDLLREGFTVRTSTPLPTPTQFVSTGVLRVVGRILMITGVILGIAGTNFGFLFFVGMGLEIYGWVRMRRQDKRLESDEQTITVKQLLANPAFTVHAWNAGYAKSIEDEIRQHLVALKALIQNSAQLPASQTFEL</sequence>
<dbReference type="Proteomes" id="UP000228930">
    <property type="component" value="Unassembled WGS sequence"/>
</dbReference>
<protein>
    <submittedName>
        <fullName evidence="2">Uncharacterized protein</fullName>
    </submittedName>
</protein>
<dbReference type="EMBL" id="LFJC01000003">
    <property type="protein sequence ID" value="PIT02751.1"/>
    <property type="molecule type" value="Genomic_DNA"/>
</dbReference>
<evidence type="ECO:0000313" key="3">
    <source>
        <dbReference type="Proteomes" id="UP000228930"/>
    </source>
</evidence>
<evidence type="ECO:0000313" key="2">
    <source>
        <dbReference type="EMBL" id="PIT02751.1"/>
    </source>
</evidence>
<keyword evidence="3" id="KW-1185">Reference proteome</keyword>
<evidence type="ECO:0000256" key="1">
    <source>
        <dbReference type="SAM" id="Phobius"/>
    </source>
</evidence>
<comment type="caution">
    <text evidence="2">The sequence shown here is derived from an EMBL/GenBank/DDBJ whole genome shotgun (WGS) entry which is preliminary data.</text>
</comment>
<keyword evidence="1" id="KW-0812">Transmembrane</keyword>
<organism evidence="2 3">
    <name type="scientific">Bradyrhizobium nitroreducens</name>
    <dbReference type="NCBI Taxonomy" id="709803"/>
    <lineage>
        <taxon>Bacteria</taxon>
        <taxon>Pseudomonadati</taxon>
        <taxon>Pseudomonadota</taxon>
        <taxon>Alphaproteobacteria</taxon>
        <taxon>Hyphomicrobiales</taxon>
        <taxon>Nitrobacteraceae</taxon>
        <taxon>Bradyrhizobium</taxon>
    </lineage>
</organism>
<keyword evidence="1" id="KW-0472">Membrane</keyword>
<name>A0A2M6UDZ5_9BRAD</name>
<dbReference type="AlphaFoldDB" id="A0A2M6UDZ5"/>
<gene>
    <name evidence="2" type="ORF">TSA1_19825</name>
</gene>
<accession>A0A2M6UDZ5</accession>
<proteinExistence type="predicted"/>
<feature type="transmembrane region" description="Helical" evidence="1">
    <location>
        <begin position="73"/>
        <end position="104"/>
    </location>
</feature>
<reference evidence="2 3" key="1">
    <citation type="submission" date="2015-06" db="EMBL/GenBank/DDBJ databases">
        <title>Comparative genome analysis of nirS-carrying Bradyrhizobium sp. strains.</title>
        <authorList>
            <person name="Ishii S."/>
            <person name="Jang J."/>
            <person name="Nishizawa T."/>
            <person name="Senoo K."/>
        </authorList>
    </citation>
    <scope>NUCLEOTIDE SEQUENCE [LARGE SCALE GENOMIC DNA]</scope>
    <source>
        <strain evidence="2 3">TSA1</strain>
    </source>
</reference>